<dbReference type="EMBL" id="CM000780">
    <property type="protein sequence ID" value="AQK51414.1"/>
    <property type="molecule type" value="Genomic_DNA"/>
</dbReference>
<dbReference type="EMBL" id="CM007649">
    <property type="protein sequence ID" value="ONM40990.1"/>
    <property type="molecule type" value="Genomic_DNA"/>
</dbReference>
<reference evidence="2" key="1">
    <citation type="submission" date="2015-12" db="EMBL/GenBank/DDBJ databases">
        <title>Update maize B73 reference genome by single molecule sequencing technologies.</title>
        <authorList>
            <consortium name="Maize Genome Sequencing Project"/>
            <person name="Ware D."/>
        </authorList>
    </citation>
    <scope>NUCLEOTIDE SEQUENCE [LARGE SCALE GENOMIC DNA]</scope>
    <source>
        <tissue evidence="2">Seedling</tissue>
    </source>
</reference>
<gene>
    <name evidence="2" type="ORF">ZEAMMB73_Zm00001d044366</name>
    <name evidence="1" type="ORF">ZEAMMB73_Zm00001d049801</name>
</gene>
<name>A0A1D6NL90_MAIZE</name>
<protein>
    <submittedName>
        <fullName evidence="2">Uncharacterized protein</fullName>
    </submittedName>
</protein>
<accession>A0A1D6NL90</accession>
<organism evidence="2">
    <name type="scientific">Zea mays</name>
    <name type="common">Maize</name>
    <dbReference type="NCBI Taxonomy" id="4577"/>
    <lineage>
        <taxon>Eukaryota</taxon>
        <taxon>Viridiplantae</taxon>
        <taxon>Streptophyta</taxon>
        <taxon>Embryophyta</taxon>
        <taxon>Tracheophyta</taxon>
        <taxon>Spermatophyta</taxon>
        <taxon>Magnoliopsida</taxon>
        <taxon>Liliopsida</taxon>
        <taxon>Poales</taxon>
        <taxon>Poaceae</taxon>
        <taxon>PACMAD clade</taxon>
        <taxon>Panicoideae</taxon>
        <taxon>Andropogonodae</taxon>
        <taxon>Andropogoneae</taxon>
        <taxon>Tripsacinae</taxon>
        <taxon>Zea</taxon>
    </lineage>
</organism>
<evidence type="ECO:0000313" key="1">
    <source>
        <dbReference type="EMBL" id="AQK51414.1"/>
    </source>
</evidence>
<sequence>MVSRRRPSLSTPSCLAMSGGVLNSRSFGSSLGGSAVAELGSRPHRGLRRPTSPIIARGTTSRTQSKRQGFPMVDTRRFLEFSYPEMLRCLLRENLPLLSSSQVDSEREFFSRGIKRVCTKYVLTLSTKSLTLPSWMASDNPSLHPAVFHLSNISVCSQWLEPLQVHLALVTNLQIHNIS</sequence>
<evidence type="ECO:0000313" key="2">
    <source>
        <dbReference type="EMBL" id="ONM40990.1"/>
    </source>
</evidence>
<proteinExistence type="predicted"/>
<dbReference type="AlphaFoldDB" id="A0A1D6NL90"/>